<accession>A0AAE0MJ16</accession>
<dbReference type="EMBL" id="JAUEPO010000002">
    <property type="protein sequence ID" value="KAK3333483.1"/>
    <property type="molecule type" value="Genomic_DNA"/>
</dbReference>
<gene>
    <name evidence="3" type="ORF">B0T19DRAFT_418211</name>
</gene>
<reference evidence="3" key="2">
    <citation type="submission" date="2023-06" db="EMBL/GenBank/DDBJ databases">
        <authorList>
            <consortium name="Lawrence Berkeley National Laboratory"/>
            <person name="Haridas S."/>
            <person name="Hensen N."/>
            <person name="Bonometti L."/>
            <person name="Westerberg I."/>
            <person name="Brannstrom I.O."/>
            <person name="Guillou S."/>
            <person name="Cros-Aarteil S."/>
            <person name="Calhoun S."/>
            <person name="Kuo A."/>
            <person name="Mondo S."/>
            <person name="Pangilinan J."/>
            <person name="Riley R."/>
            <person name="Labutti K."/>
            <person name="Andreopoulos B."/>
            <person name="Lipzen A."/>
            <person name="Chen C."/>
            <person name="Yanf M."/>
            <person name="Daum C."/>
            <person name="Ng V."/>
            <person name="Clum A."/>
            <person name="Steindorff A."/>
            <person name="Ohm R."/>
            <person name="Martin F."/>
            <person name="Silar P."/>
            <person name="Natvig D."/>
            <person name="Lalanne C."/>
            <person name="Gautier V."/>
            <person name="Ament-Velasquez S.L."/>
            <person name="Kruys A."/>
            <person name="Hutchinson M.I."/>
            <person name="Powell A.J."/>
            <person name="Barry K."/>
            <person name="Miller A.N."/>
            <person name="Grigoriev I.V."/>
            <person name="Debuchy R."/>
            <person name="Gladieux P."/>
            <person name="Thoren M.H."/>
            <person name="Johannesson H."/>
        </authorList>
    </citation>
    <scope>NUCLEOTIDE SEQUENCE</scope>
    <source>
        <strain evidence="3">SMH4131-1</strain>
    </source>
</reference>
<sequence length="83" mass="8738">MPRKRPPVHVPLPPPMLLLLLLAACCCTFRNLKLPGTSSCPRSTPNSSLLPPRNQSSGAPDGAPFSPVCGSMYTITPALDALV</sequence>
<protein>
    <recommendedName>
        <fullName evidence="5">Secreted protein</fullName>
    </recommendedName>
</protein>
<feature type="region of interest" description="Disordered" evidence="1">
    <location>
        <begin position="34"/>
        <end position="63"/>
    </location>
</feature>
<dbReference type="Proteomes" id="UP001286456">
    <property type="component" value="Unassembled WGS sequence"/>
</dbReference>
<dbReference type="AlphaFoldDB" id="A0AAE0MJ16"/>
<evidence type="ECO:0000256" key="1">
    <source>
        <dbReference type="SAM" id="MobiDB-lite"/>
    </source>
</evidence>
<name>A0AAE0MJ16_9PEZI</name>
<feature type="compositionally biased region" description="Polar residues" evidence="1">
    <location>
        <begin position="36"/>
        <end position="58"/>
    </location>
</feature>
<keyword evidence="4" id="KW-1185">Reference proteome</keyword>
<evidence type="ECO:0000313" key="3">
    <source>
        <dbReference type="EMBL" id="KAK3333483.1"/>
    </source>
</evidence>
<evidence type="ECO:0000313" key="4">
    <source>
        <dbReference type="Proteomes" id="UP001286456"/>
    </source>
</evidence>
<proteinExistence type="predicted"/>
<evidence type="ECO:0000256" key="2">
    <source>
        <dbReference type="SAM" id="SignalP"/>
    </source>
</evidence>
<dbReference type="PROSITE" id="PS51257">
    <property type="entry name" value="PROKAR_LIPOPROTEIN"/>
    <property type="match status" value="1"/>
</dbReference>
<feature type="chain" id="PRO_5042028428" description="Secreted protein" evidence="2">
    <location>
        <begin position="29"/>
        <end position="83"/>
    </location>
</feature>
<comment type="caution">
    <text evidence="3">The sequence shown here is derived from an EMBL/GenBank/DDBJ whole genome shotgun (WGS) entry which is preliminary data.</text>
</comment>
<reference evidence="3" key="1">
    <citation type="journal article" date="2023" name="Mol. Phylogenet. Evol.">
        <title>Genome-scale phylogeny and comparative genomics of the fungal order Sordariales.</title>
        <authorList>
            <person name="Hensen N."/>
            <person name="Bonometti L."/>
            <person name="Westerberg I."/>
            <person name="Brannstrom I.O."/>
            <person name="Guillou S."/>
            <person name="Cros-Aarteil S."/>
            <person name="Calhoun S."/>
            <person name="Haridas S."/>
            <person name="Kuo A."/>
            <person name="Mondo S."/>
            <person name="Pangilinan J."/>
            <person name="Riley R."/>
            <person name="LaButti K."/>
            <person name="Andreopoulos B."/>
            <person name="Lipzen A."/>
            <person name="Chen C."/>
            <person name="Yan M."/>
            <person name="Daum C."/>
            <person name="Ng V."/>
            <person name="Clum A."/>
            <person name="Steindorff A."/>
            <person name="Ohm R.A."/>
            <person name="Martin F."/>
            <person name="Silar P."/>
            <person name="Natvig D.O."/>
            <person name="Lalanne C."/>
            <person name="Gautier V."/>
            <person name="Ament-Velasquez S.L."/>
            <person name="Kruys A."/>
            <person name="Hutchinson M.I."/>
            <person name="Powell A.J."/>
            <person name="Barry K."/>
            <person name="Miller A.N."/>
            <person name="Grigoriev I.V."/>
            <person name="Debuchy R."/>
            <person name="Gladieux P."/>
            <person name="Hiltunen Thoren M."/>
            <person name="Johannesson H."/>
        </authorList>
    </citation>
    <scope>NUCLEOTIDE SEQUENCE</scope>
    <source>
        <strain evidence="3">SMH4131-1</strain>
    </source>
</reference>
<keyword evidence="2" id="KW-0732">Signal</keyword>
<organism evidence="3 4">
    <name type="scientific">Cercophora scortea</name>
    <dbReference type="NCBI Taxonomy" id="314031"/>
    <lineage>
        <taxon>Eukaryota</taxon>
        <taxon>Fungi</taxon>
        <taxon>Dikarya</taxon>
        <taxon>Ascomycota</taxon>
        <taxon>Pezizomycotina</taxon>
        <taxon>Sordariomycetes</taxon>
        <taxon>Sordariomycetidae</taxon>
        <taxon>Sordariales</taxon>
        <taxon>Lasiosphaeriaceae</taxon>
        <taxon>Cercophora</taxon>
    </lineage>
</organism>
<evidence type="ECO:0008006" key="5">
    <source>
        <dbReference type="Google" id="ProtNLM"/>
    </source>
</evidence>
<feature type="signal peptide" evidence="2">
    <location>
        <begin position="1"/>
        <end position="28"/>
    </location>
</feature>